<dbReference type="Pfam" id="PF22461">
    <property type="entry name" value="SLBB_2"/>
    <property type="match status" value="1"/>
</dbReference>
<comment type="similarity">
    <text evidence="2">Belongs to the BexD/CtrA/VexA family.</text>
</comment>
<evidence type="ECO:0000256" key="3">
    <source>
        <dbReference type="ARBA" id="ARBA00022448"/>
    </source>
</evidence>
<keyword evidence="3" id="KW-0813">Transport</keyword>
<dbReference type="OrthoDB" id="197007at2"/>
<keyword evidence="5" id="KW-0762">Sugar transport</keyword>
<sequence length="239" mass="25627">MRLPRRPALLLLPGLLLAACTGSALDPVENQAQGFAPWTEVAPEYRIAPGDRLRVQFLMTPEMNETALVAPDGQVALRAAGRVNVAGQAIGAAEAAITEASRRVLTQPIVTIGLEEAGGSTVLVGGAVRTAGAYPLPGRRGVLEAVLQAGGFDTDARMNQVVLIRRGPADRPMLRTIDLQSFVEGRGVPNDVPLYPGDIVFVPRSRIGEVNLWIDQYVNRLIPFSRSFSYSINRGGTVY</sequence>
<dbReference type="EMBL" id="MLCO01000170">
    <property type="protein sequence ID" value="ONG51264.1"/>
    <property type="molecule type" value="Genomic_DNA"/>
</dbReference>
<evidence type="ECO:0000256" key="9">
    <source>
        <dbReference type="ARBA" id="ARBA00023065"/>
    </source>
</evidence>
<dbReference type="Pfam" id="PF02563">
    <property type="entry name" value="Poly_export"/>
    <property type="match status" value="1"/>
</dbReference>
<dbReference type="PANTHER" id="PTHR33619:SF3">
    <property type="entry name" value="POLYSACCHARIDE EXPORT PROTEIN GFCE-RELATED"/>
    <property type="match status" value="1"/>
</dbReference>
<keyword evidence="13" id="KW-0998">Cell outer membrane</keyword>
<comment type="subcellular location">
    <subcellularLocation>
        <location evidence="1">Cell outer membrane</location>
        <topology evidence="1">Multi-pass membrane protein</topology>
    </subcellularLocation>
</comment>
<comment type="caution">
    <text evidence="18">The sequence shown here is derived from an EMBL/GenBank/DDBJ whole genome shotgun (WGS) entry which is preliminary data.</text>
</comment>
<name>A0A1V2H156_9PROT</name>
<evidence type="ECO:0000256" key="14">
    <source>
        <dbReference type="ARBA" id="ARBA00023288"/>
    </source>
</evidence>
<evidence type="ECO:0000256" key="10">
    <source>
        <dbReference type="ARBA" id="ARBA00023114"/>
    </source>
</evidence>
<dbReference type="Gene3D" id="3.30.1950.10">
    <property type="entry name" value="wza like domain"/>
    <property type="match status" value="1"/>
</dbReference>
<dbReference type="InterPro" id="IPR054765">
    <property type="entry name" value="SLBB_dom"/>
</dbReference>
<evidence type="ECO:0000256" key="8">
    <source>
        <dbReference type="ARBA" id="ARBA00023047"/>
    </source>
</evidence>
<evidence type="ECO:0000259" key="17">
    <source>
        <dbReference type="Pfam" id="PF22461"/>
    </source>
</evidence>
<keyword evidence="19" id="KW-1185">Reference proteome</keyword>
<dbReference type="GO" id="GO:0015288">
    <property type="term" value="F:porin activity"/>
    <property type="evidence" value="ECO:0007669"/>
    <property type="project" value="UniProtKB-KW"/>
</dbReference>
<evidence type="ECO:0000256" key="5">
    <source>
        <dbReference type="ARBA" id="ARBA00022597"/>
    </source>
</evidence>
<evidence type="ECO:0000256" key="15">
    <source>
        <dbReference type="SAM" id="SignalP"/>
    </source>
</evidence>
<evidence type="ECO:0000256" key="6">
    <source>
        <dbReference type="ARBA" id="ARBA00022692"/>
    </source>
</evidence>
<evidence type="ECO:0000256" key="7">
    <source>
        <dbReference type="ARBA" id="ARBA00022729"/>
    </source>
</evidence>
<feature type="domain" description="Polysaccharide export protein N-terminal" evidence="16">
    <location>
        <begin position="41"/>
        <end position="113"/>
    </location>
</feature>
<evidence type="ECO:0000256" key="11">
    <source>
        <dbReference type="ARBA" id="ARBA00023136"/>
    </source>
</evidence>
<keyword evidence="8" id="KW-0625">Polysaccharide transport</keyword>
<evidence type="ECO:0000256" key="2">
    <source>
        <dbReference type="ARBA" id="ARBA00009450"/>
    </source>
</evidence>
<evidence type="ECO:0000313" key="19">
    <source>
        <dbReference type="Proteomes" id="UP000188879"/>
    </source>
</evidence>
<dbReference type="PANTHER" id="PTHR33619">
    <property type="entry name" value="POLYSACCHARIDE EXPORT PROTEIN GFCE-RELATED"/>
    <property type="match status" value="1"/>
</dbReference>
<dbReference type="GO" id="GO:0015159">
    <property type="term" value="F:polysaccharide transmembrane transporter activity"/>
    <property type="evidence" value="ECO:0007669"/>
    <property type="project" value="InterPro"/>
</dbReference>
<keyword evidence="10" id="KW-0626">Porin</keyword>
<gene>
    <name evidence="18" type="ORF">BKE38_16400</name>
</gene>
<dbReference type="GO" id="GO:0046930">
    <property type="term" value="C:pore complex"/>
    <property type="evidence" value="ECO:0007669"/>
    <property type="project" value="UniProtKB-KW"/>
</dbReference>
<organism evidence="18 19">
    <name type="scientific">Teichococcus deserti</name>
    <dbReference type="NCBI Taxonomy" id="1817963"/>
    <lineage>
        <taxon>Bacteria</taxon>
        <taxon>Pseudomonadati</taxon>
        <taxon>Pseudomonadota</taxon>
        <taxon>Alphaproteobacteria</taxon>
        <taxon>Acetobacterales</taxon>
        <taxon>Roseomonadaceae</taxon>
        <taxon>Roseomonas</taxon>
    </lineage>
</organism>
<dbReference type="GO" id="GO:0006811">
    <property type="term" value="P:monoatomic ion transport"/>
    <property type="evidence" value="ECO:0007669"/>
    <property type="project" value="UniProtKB-KW"/>
</dbReference>
<keyword evidence="11" id="KW-0472">Membrane</keyword>
<evidence type="ECO:0000259" key="16">
    <source>
        <dbReference type="Pfam" id="PF02563"/>
    </source>
</evidence>
<dbReference type="Gene3D" id="3.10.560.10">
    <property type="entry name" value="Outer membrane lipoprotein wza domain like"/>
    <property type="match status" value="1"/>
</dbReference>
<feature type="signal peptide" evidence="15">
    <location>
        <begin position="1"/>
        <end position="24"/>
    </location>
</feature>
<keyword evidence="14" id="KW-0449">Lipoprotein</keyword>
<dbReference type="InterPro" id="IPR003715">
    <property type="entry name" value="Poly_export_N"/>
</dbReference>
<evidence type="ECO:0000256" key="4">
    <source>
        <dbReference type="ARBA" id="ARBA00022452"/>
    </source>
</evidence>
<keyword evidence="6" id="KW-0812">Transmembrane</keyword>
<feature type="domain" description="SLBB" evidence="17">
    <location>
        <begin position="122"/>
        <end position="202"/>
    </location>
</feature>
<feature type="chain" id="PRO_5013183161" evidence="15">
    <location>
        <begin position="25"/>
        <end position="239"/>
    </location>
</feature>
<evidence type="ECO:0000313" key="18">
    <source>
        <dbReference type="EMBL" id="ONG51264.1"/>
    </source>
</evidence>
<dbReference type="PROSITE" id="PS51257">
    <property type="entry name" value="PROKAR_LIPOPROTEIN"/>
    <property type="match status" value="1"/>
</dbReference>
<keyword evidence="4" id="KW-1134">Transmembrane beta strand</keyword>
<evidence type="ECO:0000256" key="13">
    <source>
        <dbReference type="ARBA" id="ARBA00023237"/>
    </source>
</evidence>
<dbReference type="GO" id="GO:0009279">
    <property type="term" value="C:cell outer membrane"/>
    <property type="evidence" value="ECO:0007669"/>
    <property type="project" value="UniProtKB-SubCell"/>
</dbReference>
<dbReference type="InterPro" id="IPR049712">
    <property type="entry name" value="Poly_export"/>
</dbReference>
<protein>
    <submittedName>
        <fullName evidence="18">Sugar ABC transporter substrate-binding protein</fullName>
    </submittedName>
</protein>
<reference evidence="18 19" key="1">
    <citation type="submission" date="2016-10" db="EMBL/GenBank/DDBJ databases">
        <title>Draft Genome sequence of Roseomonas sp. strain M3.</title>
        <authorList>
            <person name="Subhash Y."/>
            <person name="Lee S."/>
        </authorList>
    </citation>
    <scope>NUCLEOTIDE SEQUENCE [LARGE SCALE GENOMIC DNA]</scope>
    <source>
        <strain evidence="18 19">M3</strain>
    </source>
</reference>
<dbReference type="Proteomes" id="UP000188879">
    <property type="component" value="Unassembled WGS sequence"/>
</dbReference>
<dbReference type="AlphaFoldDB" id="A0A1V2H156"/>
<keyword evidence="9" id="KW-0406">Ion transport</keyword>
<evidence type="ECO:0000256" key="1">
    <source>
        <dbReference type="ARBA" id="ARBA00004571"/>
    </source>
</evidence>
<evidence type="ECO:0000256" key="12">
    <source>
        <dbReference type="ARBA" id="ARBA00023139"/>
    </source>
</evidence>
<proteinExistence type="inferred from homology"/>
<dbReference type="RefSeq" id="WP_076958403.1">
    <property type="nucleotide sequence ID" value="NZ_MLCO01000170.1"/>
</dbReference>
<accession>A0A1V2H156</accession>
<keyword evidence="12" id="KW-0564">Palmitate</keyword>
<keyword evidence="7 15" id="KW-0732">Signal</keyword>